<dbReference type="PANTHER" id="PTHR10166:SF37">
    <property type="entry name" value="STOLID, ISOFORM H"/>
    <property type="match status" value="1"/>
</dbReference>
<dbReference type="Proteomes" id="UP001560573">
    <property type="component" value="Unassembled WGS sequence"/>
</dbReference>
<dbReference type="PANTHER" id="PTHR10166">
    <property type="entry name" value="VOLTAGE-DEPENDENT CALCIUM CHANNEL SUBUNIT ALPHA-2/DELTA-RELATED"/>
    <property type="match status" value="1"/>
</dbReference>
<dbReference type="Pfam" id="PF12034">
    <property type="entry name" value="YfbK_C"/>
    <property type="match status" value="1"/>
</dbReference>
<dbReference type="EMBL" id="JAULBC010000014">
    <property type="protein sequence ID" value="MEX6691205.1"/>
    <property type="molecule type" value="Genomic_DNA"/>
</dbReference>
<proteinExistence type="predicted"/>
<comment type="caution">
    <text evidence="3">The sequence shown here is derived from an EMBL/GenBank/DDBJ whole genome shotgun (WGS) entry which is preliminary data.</text>
</comment>
<organism evidence="3 4">
    <name type="scientific">Danxiaibacter flavus</name>
    <dbReference type="NCBI Taxonomy" id="3049108"/>
    <lineage>
        <taxon>Bacteria</taxon>
        <taxon>Pseudomonadati</taxon>
        <taxon>Bacteroidota</taxon>
        <taxon>Chitinophagia</taxon>
        <taxon>Chitinophagales</taxon>
        <taxon>Chitinophagaceae</taxon>
        <taxon>Danxiaibacter</taxon>
    </lineage>
</organism>
<dbReference type="SUPFAM" id="SSF53300">
    <property type="entry name" value="vWA-like"/>
    <property type="match status" value="1"/>
</dbReference>
<accession>A0ABV3ZNM5</accession>
<dbReference type="PROSITE" id="PS50234">
    <property type="entry name" value="VWFA"/>
    <property type="match status" value="1"/>
</dbReference>
<name>A0ABV3ZNM5_9BACT</name>
<evidence type="ECO:0000313" key="3">
    <source>
        <dbReference type="EMBL" id="MEX6691205.1"/>
    </source>
</evidence>
<evidence type="ECO:0000259" key="2">
    <source>
        <dbReference type="PROSITE" id="PS50234"/>
    </source>
</evidence>
<dbReference type="InterPro" id="IPR036465">
    <property type="entry name" value="vWFA_dom_sf"/>
</dbReference>
<keyword evidence="1" id="KW-0732">Signal</keyword>
<feature type="signal peptide" evidence="1">
    <location>
        <begin position="1"/>
        <end position="17"/>
    </location>
</feature>
<evidence type="ECO:0000313" key="4">
    <source>
        <dbReference type="Proteomes" id="UP001560573"/>
    </source>
</evidence>
<dbReference type="Gene3D" id="2.60.40.1120">
    <property type="entry name" value="Carboxypeptidase-like, regulatory domain"/>
    <property type="match status" value="1"/>
</dbReference>
<dbReference type="RefSeq" id="WP_369332621.1">
    <property type="nucleotide sequence ID" value="NZ_JAULBC010000014.1"/>
</dbReference>
<dbReference type="InterPro" id="IPR002035">
    <property type="entry name" value="VWF_A"/>
</dbReference>
<feature type="domain" description="VWFA" evidence="2">
    <location>
        <begin position="276"/>
        <end position="454"/>
    </location>
</feature>
<dbReference type="InterPro" id="IPR022156">
    <property type="entry name" value="Uncharacterised_YfbK_N"/>
</dbReference>
<dbReference type="SUPFAM" id="SSF49464">
    <property type="entry name" value="Carboxypeptidase regulatory domain-like"/>
    <property type="match status" value="1"/>
</dbReference>
<dbReference type="CDD" id="cd01465">
    <property type="entry name" value="vWA_subgroup"/>
    <property type="match status" value="1"/>
</dbReference>
<gene>
    <name evidence="3" type="ORF">QTN47_27090</name>
</gene>
<dbReference type="SMART" id="SM00327">
    <property type="entry name" value="VWA"/>
    <property type="match status" value="1"/>
</dbReference>
<evidence type="ECO:0000256" key="1">
    <source>
        <dbReference type="SAM" id="SignalP"/>
    </source>
</evidence>
<reference evidence="3 4" key="1">
    <citation type="submission" date="2023-07" db="EMBL/GenBank/DDBJ databases">
        <authorList>
            <person name="Lian W.-H."/>
        </authorList>
    </citation>
    <scope>NUCLEOTIDE SEQUENCE [LARGE SCALE GENOMIC DNA]</scope>
    <source>
        <strain evidence="3 4">SYSU DXS3180</strain>
    </source>
</reference>
<dbReference type="Pfam" id="PF00092">
    <property type="entry name" value="VWA"/>
    <property type="match status" value="1"/>
</dbReference>
<protein>
    <submittedName>
        <fullName evidence="3">von Willebrand factor type A domain-containing protein</fullName>
    </submittedName>
</protein>
<sequence>MKRMLFLSFLLSMLAFAFTFPVARTITGTITGKNNQPLAGAGILLKGSNISTISGLNGTFKIVVPDNKAILIITYAGYQSKEVRVGQKNQLNISLKIATSQVQEINLLPNEEAKAEAGSASTPLTLHMKSSDIVVTGYAAKMRRAEPGTGARAYDNADSSWRYNDNFNTESYDHITDNPFLKAKDNPLSTFSIDVDAASYSNIRRFVNDGQLPPPGAVRIEEMVNYFTYQYPQPVNNAPFSVNTELAACPWNQQHKLLLIGLQGKKIPAESLPPANLVFLVDVSGSMDEPNKLPLVQSSLKLLTDQLRPQDKVALVVYAGNAGVVLPSTSGESTITIKQAIDQLQAGGSTAGGEGIQLAYKIARKNFIKNGNNRVILCTDGDFNVGMSSDDDLERLIEKEREGGVFLTVLGYGMGNYKDSKMQKLADKGNGNHAYIDGLTEARKVLVSEFGGTLFAIAKDVKLQIEFNPLKVQSYRLIGYENRLLAKEDFNNDTKDAGELGSGHTVTALYEVVPADVTDPSTDNVDPLRYQDPSKTVKVNAFKDELVNIRLRYKNPGEDVSKLLQYPLIEKTVDIKSTSANFRFASAVAAFGMLLRDSKYKGAADYKLISSLAGGALANDKEGYRKEFIQLVEKASALSKKKDVSKVQVVPVDDDSE</sequence>
<dbReference type="Pfam" id="PF12450">
    <property type="entry name" value="vWF_A"/>
    <property type="match status" value="1"/>
</dbReference>
<dbReference type="Pfam" id="PF13715">
    <property type="entry name" value="CarbopepD_reg_2"/>
    <property type="match status" value="1"/>
</dbReference>
<dbReference type="InterPro" id="IPR051173">
    <property type="entry name" value="Ca_channel_alpha-2/delta"/>
</dbReference>
<dbReference type="InterPro" id="IPR008969">
    <property type="entry name" value="CarboxyPept-like_regulatory"/>
</dbReference>
<keyword evidence="4" id="KW-1185">Reference proteome</keyword>
<dbReference type="InterPro" id="IPR021908">
    <property type="entry name" value="YfbK_C"/>
</dbReference>
<feature type="chain" id="PRO_5046239876" evidence="1">
    <location>
        <begin position="18"/>
        <end position="657"/>
    </location>
</feature>
<dbReference type="Gene3D" id="3.40.50.410">
    <property type="entry name" value="von Willebrand factor, type A domain"/>
    <property type="match status" value="1"/>
</dbReference>